<evidence type="ECO:0000313" key="3">
    <source>
        <dbReference type="Proteomes" id="UP001142610"/>
    </source>
</evidence>
<accession>A0A9X2L6G0</accession>
<dbReference type="RefSeq" id="WP_256617731.1">
    <property type="nucleotide sequence ID" value="NZ_JANIBC010000001.1"/>
</dbReference>
<name>A0A9X2L6G0_9PROT</name>
<evidence type="ECO:0000313" key="2">
    <source>
        <dbReference type="EMBL" id="MCQ8183927.1"/>
    </source>
</evidence>
<sequence>MFRLAAAGAALSLLLTASAAAQDLRPVTENMTAADIERVLKEAGLNPTMTEDAATGAPVATGNADGVIFVLRAVDCAGTPQRCQQLVLFANFELRRDITERDFRVVNGFNDSAANGRAYVLEGAGQVGVDYVIDLTGGVTAEHIQGRLGKWPEIIGTFREQMVGAYTGV</sequence>
<dbReference type="AlphaFoldDB" id="A0A9X2L6G0"/>
<keyword evidence="1" id="KW-0732">Signal</keyword>
<dbReference type="EMBL" id="JANIBC010000001">
    <property type="protein sequence ID" value="MCQ8183927.1"/>
    <property type="molecule type" value="Genomic_DNA"/>
</dbReference>
<evidence type="ECO:0000256" key="1">
    <source>
        <dbReference type="SAM" id="SignalP"/>
    </source>
</evidence>
<dbReference type="Proteomes" id="UP001142610">
    <property type="component" value="Unassembled WGS sequence"/>
</dbReference>
<gene>
    <name evidence="2" type="ORF">NOG11_00855</name>
</gene>
<feature type="signal peptide" evidence="1">
    <location>
        <begin position="1"/>
        <end position="21"/>
    </location>
</feature>
<reference evidence="2" key="1">
    <citation type="submission" date="2022-07" db="EMBL/GenBank/DDBJ databases">
        <title>Parvularcula maris sp. nov., an algicidal bacterium isolated from seawater.</title>
        <authorList>
            <person name="Li F."/>
        </authorList>
    </citation>
    <scope>NUCLEOTIDE SEQUENCE</scope>
    <source>
        <strain evidence="2">BGMRC 0090</strain>
    </source>
</reference>
<organism evidence="2 3">
    <name type="scientific">Parvularcula maris</name>
    <dbReference type="NCBI Taxonomy" id="2965077"/>
    <lineage>
        <taxon>Bacteria</taxon>
        <taxon>Pseudomonadati</taxon>
        <taxon>Pseudomonadota</taxon>
        <taxon>Alphaproteobacteria</taxon>
        <taxon>Parvularculales</taxon>
        <taxon>Parvularculaceae</taxon>
        <taxon>Parvularcula</taxon>
    </lineage>
</organism>
<keyword evidence="3" id="KW-1185">Reference proteome</keyword>
<feature type="chain" id="PRO_5040869459" evidence="1">
    <location>
        <begin position="22"/>
        <end position="169"/>
    </location>
</feature>
<comment type="caution">
    <text evidence="2">The sequence shown here is derived from an EMBL/GenBank/DDBJ whole genome shotgun (WGS) entry which is preliminary data.</text>
</comment>
<dbReference type="Pfam" id="PF10722">
    <property type="entry name" value="YbjN"/>
    <property type="match status" value="1"/>
</dbReference>
<protein>
    <submittedName>
        <fullName evidence="2">YbjN domain-containing protein</fullName>
    </submittedName>
</protein>
<proteinExistence type="predicted"/>
<dbReference type="InterPro" id="IPR019660">
    <property type="entry name" value="Put_sensory_transdc_reg_YbjN"/>
</dbReference>